<dbReference type="InterPro" id="IPR016171">
    <property type="entry name" value="Vanillyl_alc_oxidase_C-sub2"/>
</dbReference>
<dbReference type="Pfam" id="PF04030">
    <property type="entry name" value="ALO"/>
    <property type="match status" value="1"/>
</dbReference>
<dbReference type="InterPro" id="IPR016169">
    <property type="entry name" value="FAD-bd_PCMH_sub2"/>
</dbReference>
<proteinExistence type="predicted"/>
<dbReference type="InterPro" id="IPR036318">
    <property type="entry name" value="FAD-bd_PCMH-like_sf"/>
</dbReference>
<evidence type="ECO:0000313" key="5">
    <source>
        <dbReference type="Proteomes" id="UP000831786"/>
    </source>
</evidence>
<evidence type="ECO:0000313" key="4">
    <source>
        <dbReference type="EMBL" id="UOQ58139.1"/>
    </source>
</evidence>
<dbReference type="EMBL" id="CP095045">
    <property type="protein sequence ID" value="UOQ58139.1"/>
    <property type="molecule type" value="Genomic_DNA"/>
</dbReference>
<dbReference type="Proteomes" id="UP000831786">
    <property type="component" value="Chromosome"/>
</dbReference>
<feature type="region of interest" description="Disordered" evidence="2">
    <location>
        <begin position="162"/>
        <end position="187"/>
    </location>
</feature>
<dbReference type="InterPro" id="IPR007173">
    <property type="entry name" value="ALO_C"/>
</dbReference>
<feature type="region of interest" description="Disordered" evidence="2">
    <location>
        <begin position="1"/>
        <end position="20"/>
    </location>
</feature>
<keyword evidence="5" id="KW-1185">Reference proteome</keyword>
<dbReference type="Gene3D" id="1.10.45.10">
    <property type="entry name" value="Vanillyl-alcohol Oxidase, Chain A, domain 4"/>
    <property type="match status" value="1"/>
</dbReference>
<dbReference type="SUPFAM" id="SSF56176">
    <property type="entry name" value="FAD-binding/transporter-associated domain-like"/>
    <property type="match status" value="1"/>
</dbReference>
<dbReference type="RefSeq" id="WP_244729142.1">
    <property type="nucleotide sequence ID" value="NZ_CP095045.1"/>
</dbReference>
<accession>A0ABY4FPL2</accession>
<organism evidence="4 5">
    <name type="scientific">Leucobacter allii</name>
    <dbReference type="NCBI Taxonomy" id="2932247"/>
    <lineage>
        <taxon>Bacteria</taxon>
        <taxon>Bacillati</taxon>
        <taxon>Actinomycetota</taxon>
        <taxon>Actinomycetes</taxon>
        <taxon>Micrococcales</taxon>
        <taxon>Microbacteriaceae</taxon>
        <taxon>Leucobacter</taxon>
    </lineage>
</organism>
<dbReference type="Gene3D" id="3.30.70.2520">
    <property type="match status" value="1"/>
</dbReference>
<dbReference type="InterPro" id="IPR010031">
    <property type="entry name" value="FAD_lactone_oxidase-like"/>
</dbReference>
<reference evidence="4 5" key="1">
    <citation type="submission" date="2022-04" db="EMBL/GenBank/DDBJ databases">
        <title>Leucobacter sp. isolated from rhizosphere of garlic.</title>
        <authorList>
            <person name="Won M."/>
            <person name="Lee C.-M."/>
            <person name="Woen H.-Y."/>
            <person name="Kwon S.-W."/>
        </authorList>
    </citation>
    <scope>NUCLEOTIDE SEQUENCE [LARGE SCALE GENOMIC DNA]</scope>
    <source>
        <strain evidence="4 5">H21R-40</strain>
    </source>
</reference>
<name>A0ABY4FPL2_9MICO</name>
<protein>
    <submittedName>
        <fullName evidence="4">FAD-binding protein</fullName>
    </submittedName>
</protein>
<evidence type="ECO:0000256" key="1">
    <source>
        <dbReference type="ARBA" id="ARBA00023002"/>
    </source>
</evidence>
<feature type="domain" description="FAD-binding PCMH-type" evidence="3">
    <location>
        <begin position="23"/>
        <end position="219"/>
    </location>
</feature>
<keyword evidence="1" id="KW-0560">Oxidoreductase</keyword>
<dbReference type="PANTHER" id="PTHR43762:SF1">
    <property type="entry name" value="D-ARABINONO-1,4-LACTONE OXIDASE"/>
    <property type="match status" value="1"/>
</dbReference>
<gene>
    <name evidence="4" type="ORF">MUN78_04640</name>
</gene>
<dbReference type="Gene3D" id="3.30.465.10">
    <property type="match status" value="1"/>
</dbReference>
<dbReference type="PROSITE" id="PS51387">
    <property type="entry name" value="FAD_PCMH"/>
    <property type="match status" value="1"/>
</dbReference>
<dbReference type="Pfam" id="PF01565">
    <property type="entry name" value="FAD_binding_4"/>
    <property type="match status" value="1"/>
</dbReference>
<dbReference type="Gene3D" id="3.30.43.10">
    <property type="entry name" value="Uridine Diphospho-n-acetylenolpyruvylglucosamine Reductase, domain 2"/>
    <property type="match status" value="1"/>
</dbReference>
<evidence type="ECO:0000256" key="2">
    <source>
        <dbReference type="SAM" id="MobiDB-lite"/>
    </source>
</evidence>
<dbReference type="InterPro" id="IPR016166">
    <property type="entry name" value="FAD-bd_PCMH"/>
</dbReference>
<sequence>MSHPTRRPPRPAPRPWSNWAGTERSLPALAIAPRSEAQIVRAVQRARETGRTLKPIGASHSFTAIGATDGIRLDPDGLSGLVSADVPRGRVTLLGGTRLWQLPAILEPLGLALPNMGDIDRQTIAGATQTGTHGTGLGLGGLATAVVGARIVTGTGEVLDLGETPVGGSPAGGSPADATDAAGGSPADATDAAGLLPAVALGLGALGVIVSLTLQCVPRFRLHAEEAPAPLEAVLDGFAERSRAADHFEFFWFPHTASARTKTNTRLPFDAPGAPLAPAARFLDEELANNLAFGVCAALGSALPAATPAVNRLIAGTSSRRAYTDESHRVFVTRRRVRFREMEYGVPLEAVPEAIRELRTMIERRGHRVSFPIEVRAAAADELLLSTAHGRETGYIAVHRFHRDRDRSYFRDAEAILAAHDGRPHWGKMHTRTAAELAAVHPGFERFAAARDRLDPERVFANPYLRRVLGA</sequence>
<dbReference type="InterPro" id="IPR016167">
    <property type="entry name" value="FAD-bd_PCMH_sub1"/>
</dbReference>
<evidence type="ECO:0000259" key="3">
    <source>
        <dbReference type="PROSITE" id="PS51387"/>
    </source>
</evidence>
<dbReference type="InterPro" id="IPR006094">
    <property type="entry name" value="Oxid_FAD_bind_N"/>
</dbReference>
<dbReference type="PANTHER" id="PTHR43762">
    <property type="entry name" value="L-GULONOLACTONE OXIDASE"/>
    <property type="match status" value="1"/>
</dbReference>
<dbReference type="PIRSF" id="PIRSF000136">
    <property type="entry name" value="LGO_GLO"/>
    <property type="match status" value="1"/>
</dbReference>